<dbReference type="InterPro" id="IPR051400">
    <property type="entry name" value="HAD-like_hydrolase"/>
</dbReference>
<evidence type="ECO:0000256" key="1">
    <source>
        <dbReference type="ARBA" id="ARBA00001946"/>
    </source>
</evidence>
<dbReference type="Gene3D" id="3.40.50.1000">
    <property type="entry name" value="HAD superfamily/HAD-like"/>
    <property type="match status" value="1"/>
</dbReference>
<dbReference type="Proteomes" id="UP000782705">
    <property type="component" value="Unassembled WGS sequence"/>
</dbReference>
<evidence type="ECO:0000256" key="3">
    <source>
        <dbReference type="ARBA" id="ARBA00022801"/>
    </source>
</evidence>
<dbReference type="InterPro" id="IPR006439">
    <property type="entry name" value="HAD-SF_hydro_IA"/>
</dbReference>
<dbReference type="NCBIfam" id="TIGR01549">
    <property type="entry name" value="HAD-SF-IA-v1"/>
    <property type="match status" value="1"/>
</dbReference>
<dbReference type="InterPro" id="IPR023214">
    <property type="entry name" value="HAD_sf"/>
</dbReference>
<protein>
    <submittedName>
        <fullName evidence="5">Hydrolase</fullName>
    </submittedName>
</protein>
<dbReference type="InterPro" id="IPR036412">
    <property type="entry name" value="HAD-like_sf"/>
</dbReference>
<dbReference type="SFLD" id="SFLDG01129">
    <property type="entry name" value="C1.5:_HAD__Beta-PGM__Phosphata"/>
    <property type="match status" value="1"/>
</dbReference>
<dbReference type="PANTHER" id="PTHR46470:SF2">
    <property type="entry name" value="GLYCERALDEHYDE 3-PHOSPHATE PHOSPHATASE"/>
    <property type="match status" value="1"/>
</dbReference>
<dbReference type="GO" id="GO:0016787">
    <property type="term" value="F:hydrolase activity"/>
    <property type="evidence" value="ECO:0007669"/>
    <property type="project" value="UniProtKB-KW"/>
</dbReference>
<dbReference type="Gene3D" id="1.20.120.710">
    <property type="entry name" value="Haloacid dehalogenase hydrolase-like domain"/>
    <property type="match status" value="1"/>
</dbReference>
<dbReference type="PANTHER" id="PTHR46470">
    <property type="entry name" value="N-ACYLNEURAMINATE-9-PHOSPHATASE"/>
    <property type="match status" value="1"/>
</dbReference>
<sequence length="235" mass="26900">MKAIIFDVDDTLYDQLVPFQRAIQQQFSIRDEQMAQLYLAFRQISDANFHASERGVISMEDMRVLRIQGACEQFGYRVTREQALAFQNDYARFQGEIVLTEEMQEVLTLCIAHHIPIGVITNGPTEHQWKKVHQLGLLRYIPKEYIFISAEVGVAKPDTSLFRHVEQQLGMAADQMIYVGDSYANDIVGAKNAGWQAIWLNRRQHVPTEASARQDYLITTESIVPLIKQIVGKLT</sequence>
<proteinExistence type="predicted"/>
<evidence type="ECO:0000313" key="5">
    <source>
        <dbReference type="EMBL" id="KAF1304652.1"/>
    </source>
</evidence>
<dbReference type="SUPFAM" id="SSF56784">
    <property type="entry name" value="HAD-like"/>
    <property type="match status" value="1"/>
</dbReference>
<keyword evidence="4" id="KW-0460">Magnesium</keyword>
<evidence type="ECO:0000256" key="4">
    <source>
        <dbReference type="ARBA" id="ARBA00022842"/>
    </source>
</evidence>
<organism evidence="5 6">
    <name type="scientific">Candidatus Enterococcus willemsii</name>
    <dbReference type="NCBI Taxonomy" id="1857215"/>
    <lineage>
        <taxon>Bacteria</taxon>
        <taxon>Bacillati</taxon>
        <taxon>Bacillota</taxon>
        <taxon>Bacilli</taxon>
        <taxon>Lactobacillales</taxon>
        <taxon>Enterococcaceae</taxon>
        <taxon>Enterococcus</taxon>
    </lineage>
</organism>
<comment type="caution">
    <text evidence="5">The sequence shown here is derived from an EMBL/GenBank/DDBJ whole genome shotgun (WGS) entry which is preliminary data.</text>
</comment>
<comment type="cofactor">
    <cofactor evidence="1">
        <name>Mg(2+)</name>
        <dbReference type="ChEBI" id="CHEBI:18420"/>
    </cofactor>
</comment>
<dbReference type="RefSeq" id="WP_161901681.1">
    <property type="nucleotide sequence ID" value="NZ_MAEL01000031.1"/>
</dbReference>
<accession>A0ABQ6Z0W3</accession>
<dbReference type="PRINTS" id="PR00413">
    <property type="entry name" value="HADHALOGNASE"/>
</dbReference>
<name>A0ABQ6Z0W3_9ENTE</name>
<evidence type="ECO:0000256" key="2">
    <source>
        <dbReference type="ARBA" id="ARBA00022723"/>
    </source>
</evidence>
<dbReference type="SFLD" id="SFLDS00003">
    <property type="entry name" value="Haloacid_Dehalogenase"/>
    <property type="match status" value="1"/>
</dbReference>
<reference evidence="5 6" key="1">
    <citation type="submission" date="2016-06" db="EMBL/GenBank/DDBJ databases">
        <title>Four novel species of enterococci isolated from chicken manure.</title>
        <authorList>
            <person name="Van Tyne D."/>
        </authorList>
    </citation>
    <scope>NUCLEOTIDE SEQUENCE [LARGE SCALE GENOMIC DNA]</scope>
    <source>
        <strain evidence="5 6">CU12B</strain>
    </source>
</reference>
<dbReference type="Pfam" id="PF00702">
    <property type="entry name" value="Hydrolase"/>
    <property type="match status" value="1"/>
</dbReference>
<keyword evidence="6" id="KW-1185">Reference proteome</keyword>
<keyword evidence="2" id="KW-0479">Metal-binding</keyword>
<gene>
    <name evidence="5" type="ORF">BAU17_10645</name>
</gene>
<evidence type="ECO:0000313" key="6">
    <source>
        <dbReference type="Proteomes" id="UP000782705"/>
    </source>
</evidence>
<keyword evidence="3 5" id="KW-0378">Hydrolase</keyword>
<dbReference type="EMBL" id="MAEL01000031">
    <property type="protein sequence ID" value="KAF1304652.1"/>
    <property type="molecule type" value="Genomic_DNA"/>
</dbReference>